<proteinExistence type="inferred from homology"/>
<feature type="transmembrane region" description="Helical" evidence="7">
    <location>
        <begin position="27"/>
        <end position="46"/>
    </location>
</feature>
<keyword evidence="4 7" id="KW-0812">Transmembrane</keyword>
<dbReference type="NCBIfam" id="TIGR03025">
    <property type="entry name" value="EPS_sugtrans"/>
    <property type="match status" value="1"/>
</dbReference>
<keyword evidence="6 7" id="KW-0472">Membrane</keyword>
<evidence type="ECO:0000256" key="2">
    <source>
        <dbReference type="ARBA" id="ARBA00006464"/>
    </source>
</evidence>
<keyword evidence="5 7" id="KW-1133">Transmembrane helix</keyword>
<dbReference type="EMBL" id="LOMZ01000001">
    <property type="protein sequence ID" value="PLC13781.1"/>
    <property type="molecule type" value="Genomic_DNA"/>
</dbReference>
<comment type="similarity">
    <text evidence="2">Belongs to the bacterial sugar transferase family.</text>
</comment>
<dbReference type="Pfam" id="PF02397">
    <property type="entry name" value="Bac_transf"/>
    <property type="match status" value="1"/>
</dbReference>
<name>A0A2N4T6C2_9MICC</name>
<feature type="transmembrane region" description="Helical" evidence="7">
    <location>
        <begin position="66"/>
        <end position="91"/>
    </location>
</feature>
<reference evidence="9 10" key="1">
    <citation type="submission" date="2015-12" db="EMBL/GenBank/DDBJ databases">
        <authorList>
            <person name="Shamseldin A."/>
            <person name="Moawad H."/>
            <person name="Abd El-Rahim W.M."/>
            <person name="Sadowsky M.J."/>
        </authorList>
    </citation>
    <scope>NUCLEOTIDE SEQUENCE [LARGE SCALE GENOMIC DNA]</scope>
    <source>
        <strain evidence="9 10">S43</strain>
    </source>
</reference>
<dbReference type="PANTHER" id="PTHR30576">
    <property type="entry name" value="COLANIC BIOSYNTHESIS UDP-GLUCOSE LIPID CARRIER TRANSFERASE"/>
    <property type="match status" value="1"/>
</dbReference>
<comment type="caution">
    <text evidence="9">The sequence shown here is derived from an EMBL/GenBank/DDBJ whole genome shotgun (WGS) entry which is preliminary data.</text>
</comment>
<comment type="subcellular location">
    <subcellularLocation>
        <location evidence="1">Membrane</location>
        <topology evidence="1">Multi-pass membrane protein</topology>
    </subcellularLocation>
</comment>
<dbReference type="PANTHER" id="PTHR30576:SF10">
    <property type="entry name" value="SLL5057 PROTEIN"/>
    <property type="match status" value="1"/>
</dbReference>
<dbReference type="GO" id="GO:0016020">
    <property type="term" value="C:membrane"/>
    <property type="evidence" value="ECO:0007669"/>
    <property type="project" value="UniProtKB-SubCell"/>
</dbReference>
<evidence type="ECO:0000256" key="6">
    <source>
        <dbReference type="ARBA" id="ARBA00023136"/>
    </source>
</evidence>
<organism evidence="9 10">
    <name type="scientific">Kocuria flava</name>
    <dbReference type="NCBI Taxonomy" id="446860"/>
    <lineage>
        <taxon>Bacteria</taxon>
        <taxon>Bacillati</taxon>
        <taxon>Actinomycetota</taxon>
        <taxon>Actinomycetes</taxon>
        <taxon>Micrococcales</taxon>
        <taxon>Micrococcaceae</taxon>
        <taxon>Kocuria</taxon>
    </lineage>
</organism>
<dbReference type="InterPro" id="IPR017475">
    <property type="entry name" value="EPS_sugar_tfrase"/>
</dbReference>
<evidence type="ECO:0000313" key="10">
    <source>
        <dbReference type="Proteomes" id="UP000234632"/>
    </source>
</evidence>
<keyword evidence="3 9" id="KW-0808">Transferase</keyword>
<evidence type="ECO:0000256" key="3">
    <source>
        <dbReference type="ARBA" id="ARBA00022679"/>
    </source>
</evidence>
<evidence type="ECO:0000256" key="5">
    <source>
        <dbReference type="ARBA" id="ARBA00022989"/>
    </source>
</evidence>
<sequence length="510" mass="56923">MTTVLKQTGFSRAATWRDKHRRTLRQMDAIMVVATVIVTQFLRFGFDGGSLLLESRSTLRGAGGDLIPWSSVHLPYWLIGVALGVAWWVWLDLRGTRETRLVGHGLLESKEVVNATLVLFGAIAIVSYALNAPTARSYVLIALPLGLLLLLLGRGHARRRLLRQRTSGVAMSRTMVAGCRPGVVETVKSLQDHPEAGFDAVAVYVPNDQRPLPARLTSVAEPPNTLRDGTQPNVNDILQACRDWQIEVLVLCASAPLTPEDIRHLSWYLADEDIRLILDTGLTDIAGPRIHTQHLAGLPLIHVSTPRLSWSRRACKRGMDVAGATAALMTLLPIMAILSLIVKRHDGGPVFFAQERIGLDGTRFRMLKFRSMYTDAEQRQADLLTRNQGAGGVLFKMKDDPRVTKPGRWMRRYSLDELPQFVNVLKGEMSLVGPRPPLAAEVEKYEDYVHRKLRVKPGITGLWQVSGRSDLDWEQSVRLDLYYVENWSPVQDLIILFRTLKVVVTPGGAY</sequence>
<evidence type="ECO:0000256" key="1">
    <source>
        <dbReference type="ARBA" id="ARBA00004141"/>
    </source>
</evidence>
<evidence type="ECO:0000256" key="7">
    <source>
        <dbReference type="SAM" id="Phobius"/>
    </source>
</evidence>
<dbReference type="InterPro" id="IPR003362">
    <property type="entry name" value="Bact_transf"/>
</dbReference>
<protein>
    <submittedName>
        <fullName evidence="9">Polyprenyl glycosylphosphotransferase</fullName>
    </submittedName>
</protein>
<evidence type="ECO:0000256" key="4">
    <source>
        <dbReference type="ARBA" id="ARBA00022692"/>
    </source>
</evidence>
<feature type="transmembrane region" description="Helical" evidence="7">
    <location>
        <begin position="112"/>
        <end position="130"/>
    </location>
</feature>
<gene>
    <name evidence="9" type="ORF">AUQ48_14570</name>
</gene>
<dbReference type="AlphaFoldDB" id="A0A2N4T6C2"/>
<evidence type="ECO:0000259" key="8">
    <source>
        <dbReference type="Pfam" id="PF02397"/>
    </source>
</evidence>
<evidence type="ECO:0000313" key="9">
    <source>
        <dbReference type="EMBL" id="PLC13781.1"/>
    </source>
</evidence>
<feature type="transmembrane region" description="Helical" evidence="7">
    <location>
        <begin position="136"/>
        <end position="153"/>
    </location>
</feature>
<dbReference type="GO" id="GO:0016780">
    <property type="term" value="F:phosphotransferase activity, for other substituted phosphate groups"/>
    <property type="evidence" value="ECO:0007669"/>
    <property type="project" value="TreeGrafter"/>
</dbReference>
<feature type="domain" description="Bacterial sugar transferase" evidence="8">
    <location>
        <begin position="316"/>
        <end position="504"/>
    </location>
</feature>
<feature type="transmembrane region" description="Helical" evidence="7">
    <location>
        <begin position="321"/>
        <end position="342"/>
    </location>
</feature>
<accession>A0A2N4T6C2</accession>
<dbReference type="Proteomes" id="UP000234632">
    <property type="component" value="Unassembled WGS sequence"/>
</dbReference>